<dbReference type="InterPro" id="IPR024624">
    <property type="entry name" value="Pyridox_Oxase_Alr4036_FMN-bd"/>
</dbReference>
<accession>A0A8T0P7I6</accession>
<evidence type="ECO:0000256" key="7">
    <source>
        <dbReference type="ARBA" id="ARBA00023002"/>
    </source>
</evidence>
<keyword evidence="10" id="KW-1185">Reference proteome</keyword>
<dbReference type="InterPro" id="IPR012349">
    <property type="entry name" value="Split_barrel_FMN-bd"/>
</dbReference>
<keyword evidence="5" id="KW-0285">Flavoprotein</keyword>
<dbReference type="Gene3D" id="2.30.110.10">
    <property type="entry name" value="Electron Transport, Fmn-binding Protein, Chain A"/>
    <property type="match status" value="1"/>
</dbReference>
<evidence type="ECO:0000256" key="5">
    <source>
        <dbReference type="ARBA" id="ARBA00022630"/>
    </source>
</evidence>
<comment type="caution">
    <text evidence="9">The sequence shown here is derived from an EMBL/GenBank/DDBJ whole genome shotgun (WGS) entry which is preliminary data.</text>
</comment>
<dbReference type="InterPro" id="IPR000659">
    <property type="entry name" value="Pyridox_Oxase"/>
</dbReference>
<keyword evidence="7" id="KW-0560">Oxidoreductase</keyword>
<evidence type="ECO:0000259" key="8">
    <source>
        <dbReference type="Pfam" id="PF12766"/>
    </source>
</evidence>
<proteinExistence type="predicted"/>
<dbReference type="GO" id="GO:0010181">
    <property type="term" value="F:FMN binding"/>
    <property type="evidence" value="ECO:0007669"/>
    <property type="project" value="InterPro"/>
</dbReference>
<dbReference type="Pfam" id="PF12766">
    <property type="entry name" value="Pyridox_oxase_2"/>
    <property type="match status" value="1"/>
</dbReference>
<evidence type="ECO:0000256" key="2">
    <source>
        <dbReference type="ARBA" id="ARBA00004738"/>
    </source>
</evidence>
<reference evidence="9" key="1">
    <citation type="submission" date="2020-05" db="EMBL/GenBank/DDBJ databases">
        <title>WGS assembly of Panicum virgatum.</title>
        <authorList>
            <person name="Lovell J.T."/>
            <person name="Jenkins J."/>
            <person name="Shu S."/>
            <person name="Juenger T.E."/>
            <person name="Schmutz J."/>
        </authorList>
    </citation>
    <scope>NUCLEOTIDE SEQUENCE</scope>
    <source>
        <strain evidence="9">AP13</strain>
    </source>
</reference>
<dbReference type="GO" id="GO:0008615">
    <property type="term" value="P:pyridoxine biosynthetic process"/>
    <property type="evidence" value="ECO:0007669"/>
    <property type="project" value="InterPro"/>
</dbReference>
<dbReference type="AlphaFoldDB" id="A0A8T0P7I6"/>
<dbReference type="EMBL" id="CM029053">
    <property type="protein sequence ID" value="KAG2555256.1"/>
    <property type="molecule type" value="Genomic_DNA"/>
</dbReference>
<gene>
    <name evidence="9" type="ORF">PVAP13_9KG567300</name>
</gene>
<dbReference type="Proteomes" id="UP000823388">
    <property type="component" value="Chromosome 9K"/>
</dbReference>
<protein>
    <recommendedName>
        <fullName evidence="4">pyridoxal 5'-phosphate synthase</fullName>
        <ecNumber evidence="4">1.4.3.5</ecNumber>
    </recommendedName>
</protein>
<dbReference type="PANTHER" id="PTHR10851">
    <property type="entry name" value="PYRIDOXINE-5-PHOSPHATE OXIDASE"/>
    <property type="match status" value="1"/>
</dbReference>
<comment type="pathway">
    <text evidence="2">Cofactor metabolism; pyridoxal 5'-phosphate salvage; pyridoxal 5'-phosphate from pyridoxamine 5'-phosphate: step 1/1.</text>
</comment>
<comment type="pathway">
    <text evidence="3">Cofactor metabolism; pyridoxal 5'-phosphate salvage; pyridoxal 5'-phosphate from pyridoxine 5'-phosphate: step 1/1.</text>
</comment>
<evidence type="ECO:0000256" key="4">
    <source>
        <dbReference type="ARBA" id="ARBA00012801"/>
    </source>
</evidence>
<sequence>MAGGGAAAAASALSSPWRALLQRALDANAHLRHSTYFQLATVGAGGRPANRTVVFRSFQEHSDKIQINTDARSNKIAEIRNCPFGEICWYFTDSWEQFRISGSIDAIDGSSADPAKLQVILCYVARYIRYRCAGSVTSTTGSCSRSYFSLASRHVHS</sequence>
<dbReference type="SUPFAM" id="SSF50475">
    <property type="entry name" value="FMN-binding split barrel"/>
    <property type="match status" value="1"/>
</dbReference>
<dbReference type="PANTHER" id="PTHR10851:SF3">
    <property type="entry name" value="PYRIDOXINE_PYRIDOXAMINE 5'-PHOSPHATE OXIDASE 2"/>
    <property type="match status" value="1"/>
</dbReference>
<evidence type="ECO:0000256" key="6">
    <source>
        <dbReference type="ARBA" id="ARBA00022643"/>
    </source>
</evidence>
<keyword evidence="6" id="KW-0288">FMN</keyword>
<feature type="domain" description="Pyridoxamine 5'-phosphate oxidase Alr4036 family FMN-binding" evidence="8">
    <location>
        <begin position="15"/>
        <end position="107"/>
    </location>
</feature>
<organism evidence="9 10">
    <name type="scientific">Panicum virgatum</name>
    <name type="common">Blackwell switchgrass</name>
    <dbReference type="NCBI Taxonomy" id="38727"/>
    <lineage>
        <taxon>Eukaryota</taxon>
        <taxon>Viridiplantae</taxon>
        <taxon>Streptophyta</taxon>
        <taxon>Embryophyta</taxon>
        <taxon>Tracheophyta</taxon>
        <taxon>Spermatophyta</taxon>
        <taxon>Magnoliopsida</taxon>
        <taxon>Liliopsida</taxon>
        <taxon>Poales</taxon>
        <taxon>Poaceae</taxon>
        <taxon>PACMAD clade</taxon>
        <taxon>Panicoideae</taxon>
        <taxon>Panicodae</taxon>
        <taxon>Paniceae</taxon>
        <taxon>Panicinae</taxon>
        <taxon>Panicum</taxon>
        <taxon>Panicum sect. Hiantes</taxon>
    </lineage>
</organism>
<evidence type="ECO:0000256" key="1">
    <source>
        <dbReference type="ARBA" id="ARBA00001917"/>
    </source>
</evidence>
<comment type="cofactor">
    <cofactor evidence="1">
        <name>FMN</name>
        <dbReference type="ChEBI" id="CHEBI:58210"/>
    </cofactor>
</comment>
<evidence type="ECO:0000313" key="10">
    <source>
        <dbReference type="Proteomes" id="UP000823388"/>
    </source>
</evidence>
<evidence type="ECO:0000313" key="9">
    <source>
        <dbReference type="EMBL" id="KAG2555256.1"/>
    </source>
</evidence>
<evidence type="ECO:0000256" key="3">
    <source>
        <dbReference type="ARBA" id="ARBA00005037"/>
    </source>
</evidence>
<dbReference type="EC" id="1.4.3.5" evidence="4"/>
<name>A0A8T0P7I6_PANVG</name>
<dbReference type="GO" id="GO:0004733">
    <property type="term" value="F:pyridoxamine phosphate oxidase activity"/>
    <property type="evidence" value="ECO:0007669"/>
    <property type="project" value="UniProtKB-EC"/>
</dbReference>